<keyword evidence="2 7" id="KW-0813">Transport</keyword>
<organism evidence="9 10">
    <name type="scientific">Proteobacteria bacterium 228</name>
    <dbReference type="NCBI Taxonomy" id="2083153"/>
    <lineage>
        <taxon>Bacteria</taxon>
        <taxon>Pseudomonadati</taxon>
        <taxon>Pseudomonadota</taxon>
    </lineage>
</organism>
<evidence type="ECO:0000313" key="10">
    <source>
        <dbReference type="Proteomes" id="UP000238196"/>
    </source>
</evidence>
<feature type="transmembrane region" description="Helical" evidence="7">
    <location>
        <begin position="29"/>
        <end position="50"/>
    </location>
</feature>
<comment type="subcellular location">
    <subcellularLocation>
        <location evidence="7">Cell inner membrane</location>
        <topology evidence="7">Multi-pass membrane protein</topology>
    </subcellularLocation>
    <subcellularLocation>
        <location evidence="1">Cell membrane</location>
        <topology evidence="1">Multi-pass membrane protein</topology>
    </subcellularLocation>
</comment>
<evidence type="ECO:0000256" key="6">
    <source>
        <dbReference type="ARBA" id="ARBA00023136"/>
    </source>
</evidence>
<keyword evidence="5 7" id="KW-1133">Transmembrane helix</keyword>
<evidence type="ECO:0000256" key="4">
    <source>
        <dbReference type="ARBA" id="ARBA00022692"/>
    </source>
</evidence>
<dbReference type="EMBL" id="PRLP01000154">
    <property type="protein sequence ID" value="PPC74256.1"/>
    <property type="molecule type" value="Genomic_DNA"/>
</dbReference>
<evidence type="ECO:0000256" key="5">
    <source>
        <dbReference type="ARBA" id="ARBA00022989"/>
    </source>
</evidence>
<name>A0A2S5KIR6_9PROT</name>
<dbReference type="Proteomes" id="UP000238196">
    <property type="component" value="Unassembled WGS sequence"/>
</dbReference>
<keyword evidence="7" id="KW-0997">Cell inner membrane</keyword>
<sequence length="179" mass="19877">MNESISLERSTDWLRGWYGRALYQLCQSWALLGGVVLVALMVMSLVSIFGRKLFSAPVHGDIELMEMGAAVAIAAFLPLCEMRGHHIKVDAFTAWLPRVVNRYLDALAHLCCALAALILTWRTGLQMLDSREYGDVTTLLSVPLWIPLLMILPSLVLLAMAALLRSYLCVTDQQGRDEG</sequence>
<feature type="transmembrane region" description="Helical" evidence="7">
    <location>
        <begin position="144"/>
        <end position="164"/>
    </location>
</feature>
<reference evidence="9 10" key="1">
    <citation type="submission" date="2018-02" db="EMBL/GenBank/DDBJ databases">
        <title>novel marine gammaproteobacteria from coastal saline agro ecosystem.</title>
        <authorList>
            <person name="Krishnan R."/>
            <person name="Ramesh Kumar N."/>
        </authorList>
    </citation>
    <scope>NUCLEOTIDE SEQUENCE [LARGE SCALE GENOMIC DNA]</scope>
    <source>
        <strain evidence="9 10">228</strain>
    </source>
</reference>
<comment type="subunit">
    <text evidence="7">The complex comprises the extracytoplasmic solute receptor protein and the two transmembrane proteins.</text>
</comment>
<dbReference type="GO" id="GO:0022857">
    <property type="term" value="F:transmembrane transporter activity"/>
    <property type="evidence" value="ECO:0007669"/>
    <property type="project" value="UniProtKB-UniRule"/>
</dbReference>
<gene>
    <name evidence="9" type="ORF">C4K68_26735</name>
</gene>
<dbReference type="GO" id="GO:0005886">
    <property type="term" value="C:plasma membrane"/>
    <property type="evidence" value="ECO:0007669"/>
    <property type="project" value="UniProtKB-SubCell"/>
</dbReference>
<feature type="transmembrane region" description="Helical" evidence="7">
    <location>
        <begin position="62"/>
        <end position="82"/>
    </location>
</feature>
<dbReference type="OrthoDB" id="6900059at2"/>
<feature type="transmembrane region" description="Helical" evidence="7">
    <location>
        <begin position="103"/>
        <end position="124"/>
    </location>
</feature>
<protein>
    <recommendedName>
        <fullName evidence="7">TRAP transporter small permease protein</fullName>
    </recommendedName>
</protein>
<evidence type="ECO:0000256" key="1">
    <source>
        <dbReference type="ARBA" id="ARBA00004651"/>
    </source>
</evidence>
<comment type="caution">
    <text evidence="9">The sequence shown here is derived from an EMBL/GenBank/DDBJ whole genome shotgun (WGS) entry which is preliminary data.</text>
</comment>
<proteinExistence type="inferred from homology"/>
<accession>A0A2S5KIR6</accession>
<dbReference type="InterPro" id="IPR055348">
    <property type="entry name" value="DctQ"/>
</dbReference>
<comment type="function">
    <text evidence="7">Part of the tripartite ATP-independent periplasmic (TRAP) transport system.</text>
</comment>
<keyword evidence="6 7" id="KW-0472">Membrane</keyword>
<evidence type="ECO:0000313" key="9">
    <source>
        <dbReference type="EMBL" id="PPC74256.1"/>
    </source>
</evidence>
<dbReference type="AlphaFoldDB" id="A0A2S5KIR6"/>
<feature type="domain" description="Tripartite ATP-independent periplasmic transporters DctQ component" evidence="8">
    <location>
        <begin position="40"/>
        <end position="167"/>
    </location>
</feature>
<dbReference type="Pfam" id="PF04290">
    <property type="entry name" value="DctQ"/>
    <property type="match status" value="1"/>
</dbReference>
<keyword evidence="3" id="KW-1003">Cell membrane</keyword>
<evidence type="ECO:0000259" key="8">
    <source>
        <dbReference type="Pfam" id="PF04290"/>
    </source>
</evidence>
<comment type="similarity">
    <text evidence="7">Belongs to the TRAP transporter small permease family.</text>
</comment>
<evidence type="ECO:0000256" key="3">
    <source>
        <dbReference type="ARBA" id="ARBA00022475"/>
    </source>
</evidence>
<evidence type="ECO:0000256" key="2">
    <source>
        <dbReference type="ARBA" id="ARBA00022448"/>
    </source>
</evidence>
<keyword evidence="4 7" id="KW-0812">Transmembrane</keyword>
<evidence type="ECO:0000256" key="7">
    <source>
        <dbReference type="RuleBase" id="RU369079"/>
    </source>
</evidence>